<accession>A0A0M9A2A3</accession>
<gene>
    <name evidence="1" type="ORF">WN51_00466</name>
</gene>
<reference evidence="1 2" key="1">
    <citation type="submission" date="2015-07" db="EMBL/GenBank/DDBJ databases">
        <title>The genome of Melipona quadrifasciata.</title>
        <authorList>
            <person name="Pan H."/>
            <person name="Kapheim K."/>
        </authorList>
    </citation>
    <scope>NUCLEOTIDE SEQUENCE [LARGE SCALE GENOMIC DNA]</scope>
    <source>
        <strain evidence="1">0111107301</strain>
        <tissue evidence="1">Whole body</tissue>
    </source>
</reference>
<name>A0A0M9A2A3_9HYME</name>
<evidence type="ECO:0000313" key="2">
    <source>
        <dbReference type="Proteomes" id="UP000053105"/>
    </source>
</evidence>
<evidence type="ECO:0000313" key="1">
    <source>
        <dbReference type="EMBL" id="KOX74483.1"/>
    </source>
</evidence>
<dbReference type="Proteomes" id="UP000053105">
    <property type="component" value="Unassembled WGS sequence"/>
</dbReference>
<dbReference type="EMBL" id="KQ435789">
    <property type="protein sequence ID" value="KOX74483.1"/>
    <property type="molecule type" value="Genomic_DNA"/>
</dbReference>
<proteinExistence type="predicted"/>
<dbReference type="AlphaFoldDB" id="A0A0M9A2A3"/>
<protein>
    <submittedName>
        <fullName evidence="1">Uncharacterized protein</fullName>
    </submittedName>
</protein>
<keyword evidence="2" id="KW-1185">Reference proteome</keyword>
<organism evidence="1 2">
    <name type="scientific">Melipona quadrifasciata</name>
    <dbReference type="NCBI Taxonomy" id="166423"/>
    <lineage>
        <taxon>Eukaryota</taxon>
        <taxon>Metazoa</taxon>
        <taxon>Ecdysozoa</taxon>
        <taxon>Arthropoda</taxon>
        <taxon>Hexapoda</taxon>
        <taxon>Insecta</taxon>
        <taxon>Pterygota</taxon>
        <taxon>Neoptera</taxon>
        <taxon>Endopterygota</taxon>
        <taxon>Hymenoptera</taxon>
        <taxon>Apocrita</taxon>
        <taxon>Aculeata</taxon>
        <taxon>Apoidea</taxon>
        <taxon>Anthophila</taxon>
        <taxon>Apidae</taxon>
        <taxon>Melipona</taxon>
    </lineage>
</organism>
<sequence length="95" mass="10770">MIAGTMSETGYSPCSVNREIDKQFQNIDLVIETNAMEYNKFVNTVVVCPTQLSIIYGLNKYPAETYIIEVYTIDASLRVSLFSLHNFSSIFCLEI</sequence>